<name>A0AAV7UNC2_PLEWA</name>
<organism evidence="1 2">
    <name type="scientific">Pleurodeles waltl</name>
    <name type="common">Iberian ribbed newt</name>
    <dbReference type="NCBI Taxonomy" id="8319"/>
    <lineage>
        <taxon>Eukaryota</taxon>
        <taxon>Metazoa</taxon>
        <taxon>Chordata</taxon>
        <taxon>Craniata</taxon>
        <taxon>Vertebrata</taxon>
        <taxon>Euteleostomi</taxon>
        <taxon>Amphibia</taxon>
        <taxon>Batrachia</taxon>
        <taxon>Caudata</taxon>
        <taxon>Salamandroidea</taxon>
        <taxon>Salamandridae</taxon>
        <taxon>Pleurodelinae</taxon>
        <taxon>Pleurodeles</taxon>
    </lineage>
</organism>
<evidence type="ECO:0000313" key="1">
    <source>
        <dbReference type="EMBL" id="KAJ1189122.1"/>
    </source>
</evidence>
<accession>A0AAV7UNC2</accession>
<keyword evidence="2" id="KW-1185">Reference proteome</keyword>
<dbReference type="Proteomes" id="UP001066276">
    <property type="component" value="Chromosome 3_1"/>
</dbReference>
<reference evidence="1" key="1">
    <citation type="journal article" date="2022" name="bioRxiv">
        <title>Sequencing and chromosome-scale assembly of the giantPleurodeles waltlgenome.</title>
        <authorList>
            <person name="Brown T."/>
            <person name="Elewa A."/>
            <person name="Iarovenko S."/>
            <person name="Subramanian E."/>
            <person name="Araus A.J."/>
            <person name="Petzold A."/>
            <person name="Susuki M."/>
            <person name="Suzuki K.-i.T."/>
            <person name="Hayashi T."/>
            <person name="Toyoda A."/>
            <person name="Oliveira C."/>
            <person name="Osipova E."/>
            <person name="Leigh N.D."/>
            <person name="Simon A."/>
            <person name="Yun M.H."/>
        </authorList>
    </citation>
    <scope>NUCLEOTIDE SEQUENCE</scope>
    <source>
        <strain evidence="1">20211129_DDA</strain>
        <tissue evidence="1">Liver</tissue>
    </source>
</reference>
<gene>
    <name evidence="1" type="ORF">NDU88_005873</name>
</gene>
<proteinExistence type="predicted"/>
<evidence type="ECO:0000313" key="2">
    <source>
        <dbReference type="Proteomes" id="UP001066276"/>
    </source>
</evidence>
<protein>
    <submittedName>
        <fullName evidence="1">Uncharacterized protein</fullName>
    </submittedName>
</protein>
<dbReference type="EMBL" id="JANPWB010000005">
    <property type="protein sequence ID" value="KAJ1189122.1"/>
    <property type="molecule type" value="Genomic_DNA"/>
</dbReference>
<dbReference type="AlphaFoldDB" id="A0AAV7UNC2"/>
<comment type="caution">
    <text evidence="1">The sequence shown here is derived from an EMBL/GenBank/DDBJ whole genome shotgun (WGS) entry which is preliminary data.</text>
</comment>
<sequence length="156" mass="17563">MVSEVTVTSHRTAVVEALESVCLLSSVFTYHSVKIAGYNPVPGTHRVRFRLFGLDAEEKTRLENYCNDVSVADRMRQAFERHGIPDEGQYCSAQDSALLTRTWDASCQVPDGSLQMTPWSTTVKKAIGLIYFIFVGLHQHITVEHIRLCICCRISK</sequence>